<dbReference type="GO" id="GO:0005525">
    <property type="term" value="F:GTP binding"/>
    <property type="evidence" value="ECO:0007669"/>
    <property type="project" value="UniProtKB-UniRule"/>
</dbReference>
<keyword evidence="12" id="KW-1185">Reference proteome</keyword>
<dbReference type="OrthoDB" id="9788394at2"/>
<dbReference type="SUPFAM" id="SSF53448">
    <property type="entry name" value="Nucleotide-diphospho-sugar transferases"/>
    <property type="match status" value="1"/>
</dbReference>
<dbReference type="GO" id="GO:0005737">
    <property type="term" value="C:cytoplasm"/>
    <property type="evidence" value="ECO:0007669"/>
    <property type="project" value="UniProtKB-SubCell"/>
</dbReference>
<dbReference type="NCBIfam" id="TIGR02665">
    <property type="entry name" value="molyb_mobA"/>
    <property type="match status" value="1"/>
</dbReference>
<comment type="function">
    <text evidence="8">Transfers a GMP moiety from GTP to Mo-molybdopterin (Mo-MPT) cofactor (Moco or molybdenum cofactor) to form Mo-molybdopterin guanine dinucleotide (Mo-MGD) cofactor.</text>
</comment>
<keyword evidence="11" id="KW-0548">Nucleotidyltransferase</keyword>
<dbReference type="PANTHER" id="PTHR19136">
    <property type="entry name" value="MOLYBDENUM COFACTOR GUANYLYLTRANSFERASE"/>
    <property type="match status" value="1"/>
</dbReference>
<dbReference type="EMBL" id="NPEU01000813">
    <property type="protein sequence ID" value="RAI27681.1"/>
    <property type="molecule type" value="Genomic_DNA"/>
</dbReference>
<dbReference type="Pfam" id="PF12804">
    <property type="entry name" value="NTP_transf_3"/>
    <property type="match status" value="1"/>
</dbReference>
<comment type="cofactor">
    <cofactor evidence="8">
        <name>Mg(2+)</name>
        <dbReference type="ChEBI" id="CHEBI:18420"/>
    </cofactor>
</comment>
<feature type="binding site" evidence="8">
    <location>
        <begin position="44"/>
        <end position="46"/>
    </location>
    <ligand>
        <name>GTP</name>
        <dbReference type="ChEBI" id="CHEBI:37565"/>
    </ligand>
</feature>
<comment type="subunit">
    <text evidence="8">Monomer.</text>
</comment>
<evidence type="ECO:0000256" key="3">
    <source>
        <dbReference type="ARBA" id="ARBA00022723"/>
    </source>
</evidence>
<feature type="compositionally biased region" description="Low complexity" evidence="9">
    <location>
        <begin position="1"/>
        <end position="27"/>
    </location>
</feature>
<gene>
    <name evidence="8" type="primary">mobA</name>
    <name evidence="11" type="ORF">CH338_29865</name>
</gene>
<comment type="domain">
    <text evidence="8">The N-terminal domain determines nucleotide recognition and specific binding, while the C-terminal domain determines the specific binding to the target protein.</text>
</comment>
<protein>
    <recommendedName>
        <fullName evidence="8">Molybdenum cofactor guanylyltransferase</fullName>
        <shortName evidence="8">MoCo guanylyltransferase</shortName>
        <ecNumber evidence="8">2.7.7.77</ecNumber>
    </recommendedName>
    <alternativeName>
        <fullName evidence="8">GTP:molybdopterin guanylyltransferase</fullName>
    </alternativeName>
    <alternativeName>
        <fullName evidence="8">Mo-MPT guanylyltransferase</fullName>
    </alternativeName>
    <alternativeName>
        <fullName evidence="8">Molybdopterin guanylyltransferase</fullName>
    </alternativeName>
    <alternativeName>
        <fullName evidence="8">Molybdopterin-guanine dinucleotide synthase</fullName>
        <shortName evidence="8">MGD synthase</shortName>
    </alternativeName>
</protein>
<keyword evidence="1 8" id="KW-0963">Cytoplasm</keyword>
<reference evidence="11 12" key="1">
    <citation type="submission" date="2017-07" db="EMBL/GenBank/DDBJ databases">
        <title>Draft Genome Sequences of Select Purple Nonsulfur Bacteria.</title>
        <authorList>
            <person name="Lasarre B."/>
            <person name="Mckinlay J.B."/>
        </authorList>
    </citation>
    <scope>NUCLEOTIDE SEQUENCE [LARGE SCALE GENOMIC DNA]</scope>
    <source>
        <strain evidence="11 12">DSM 11907</strain>
    </source>
</reference>
<evidence type="ECO:0000256" key="7">
    <source>
        <dbReference type="ARBA" id="ARBA00023150"/>
    </source>
</evidence>
<dbReference type="InterPro" id="IPR029044">
    <property type="entry name" value="Nucleotide-diphossugar_trans"/>
</dbReference>
<feature type="binding site" evidence="8">
    <location>
        <position position="84"/>
    </location>
    <ligand>
        <name>GTP</name>
        <dbReference type="ChEBI" id="CHEBI:37565"/>
    </ligand>
</feature>
<dbReference type="GO" id="GO:0046872">
    <property type="term" value="F:metal ion binding"/>
    <property type="evidence" value="ECO:0007669"/>
    <property type="project" value="UniProtKB-KW"/>
</dbReference>
<dbReference type="GO" id="GO:0061603">
    <property type="term" value="F:molybdenum cofactor guanylyltransferase activity"/>
    <property type="evidence" value="ECO:0007669"/>
    <property type="project" value="UniProtKB-EC"/>
</dbReference>
<keyword evidence="7 8" id="KW-0501">Molybdenum cofactor biosynthesis</keyword>
<evidence type="ECO:0000256" key="9">
    <source>
        <dbReference type="SAM" id="MobiDB-lite"/>
    </source>
</evidence>
<dbReference type="EC" id="2.7.7.77" evidence="8"/>
<feature type="binding site" evidence="8">
    <location>
        <position position="137"/>
    </location>
    <ligand>
        <name>Mg(2+)</name>
        <dbReference type="ChEBI" id="CHEBI:18420"/>
    </ligand>
</feature>
<dbReference type="GO" id="GO:1902758">
    <property type="term" value="P:bis(molybdopterin guanine dinucleotide)molybdenum biosynthetic process"/>
    <property type="evidence" value="ECO:0007669"/>
    <property type="project" value="TreeGrafter"/>
</dbReference>
<feature type="binding site" evidence="8">
    <location>
        <position position="102"/>
    </location>
    <ligand>
        <name>GTP</name>
        <dbReference type="ChEBI" id="CHEBI:37565"/>
    </ligand>
</feature>
<evidence type="ECO:0000256" key="4">
    <source>
        <dbReference type="ARBA" id="ARBA00022741"/>
    </source>
</evidence>
<dbReference type="Proteomes" id="UP000248863">
    <property type="component" value="Unassembled WGS sequence"/>
</dbReference>
<name>A0A327JNN1_9BRAD</name>
<keyword evidence="5 8" id="KW-0460">Magnesium</keyword>
<organism evidence="11 12">
    <name type="scientific">Rhodoplanes elegans</name>
    <dbReference type="NCBI Taxonomy" id="29408"/>
    <lineage>
        <taxon>Bacteria</taxon>
        <taxon>Pseudomonadati</taxon>
        <taxon>Pseudomonadota</taxon>
        <taxon>Alphaproteobacteria</taxon>
        <taxon>Hyphomicrobiales</taxon>
        <taxon>Nitrobacteraceae</taxon>
        <taxon>Rhodoplanes</taxon>
    </lineage>
</organism>
<dbReference type="AlphaFoldDB" id="A0A327JNN1"/>
<dbReference type="RefSeq" id="WP_111360669.1">
    <property type="nucleotide sequence ID" value="NZ_NHSK01000036.1"/>
</dbReference>
<keyword evidence="2 8" id="KW-0808">Transferase</keyword>
<keyword evidence="6 8" id="KW-0342">GTP-binding</keyword>
<dbReference type="Gene3D" id="3.90.550.10">
    <property type="entry name" value="Spore Coat Polysaccharide Biosynthesis Protein SpsA, Chain A"/>
    <property type="match status" value="1"/>
</dbReference>
<proteinExistence type="inferred from homology"/>
<comment type="catalytic activity">
    <reaction evidence="8">
        <text>Mo-molybdopterin + GTP + H(+) = Mo-molybdopterin guanine dinucleotide + diphosphate</text>
        <dbReference type="Rhea" id="RHEA:34243"/>
        <dbReference type="ChEBI" id="CHEBI:15378"/>
        <dbReference type="ChEBI" id="CHEBI:33019"/>
        <dbReference type="ChEBI" id="CHEBI:37565"/>
        <dbReference type="ChEBI" id="CHEBI:71302"/>
        <dbReference type="ChEBI" id="CHEBI:71310"/>
        <dbReference type="EC" id="2.7.7.77"/>
    </reaction>
</comment>
<evidence type="ECO:0000256" key="6">
    <source>
        <dbReference type="ARBA" id="ARBA00023134"/>
    </source>
</evidence>
<keyword evidence="4 8" id="KW-0547">Nucleotide-binding</keyword>
<feature type="binding site" evidence="8">
    <location>
        <position position="137"/>
    </location>
    <ligand>
        <name>GTP</name>
        <dbReference type="ChEBI" id="CHEBI:37565"/>
    </ligand>
</feature>
<accession>A0A327JNN1</accession>
<dbReference type="CDD" id="cd02503">
    <property type="entry name" value="MobA"/>
    <property type="match status" value="1"/>
</dbReference>
<comment type="caution">
    <text evidence="11">The sequence shown here is derived from an EMBL/GenBank/DDBJ whole genome shotgun (WGS) entry which is preliminary data.</text>
</comment>
<dbReference type="InterPro" id="IPR013482">
    <property type="entry name" value="Molybde_CF_guanTrfase"/>
</dbReference>
<dbReference type="PANTHER" id="PTHR19136:SF81">
    <property type="entry name" value="MOLYBDENUM COFACTOR GUANYLYLTRANSFERASE"/>
    <property type="match status" value="1"/>
</dbReference>
<feature type="region of interest" description="Disordered" evidence="9">
    <location>
        <begin position="1"/>
        <end position="32"/>
    </location>
</feature>
<dbReference type="InterPro" id="IPR025877">
    <property type="entry name" value="MobA-like_NTP_Trfase"/>
</dbReference>
<evidence type="ECO:0000313" key="11">
    <source>
        <dbReference type="EMBL" id="RAI27681.1"/>
    </source>
</evidence>
<evidence type="ECO:0000313" key="12">
    <source>
        <dbReference type="Proteomes" id="UP000248863"/>
    </source>
</evidence>
<keyword evidence="3 8" id="KW-0479">Metal-binding</keyword>
<dbReference type="HAMAP" id="MF_00316">
    <property type="entry name" value="MobA"/>
    <property type="match status" value="1"/>
</dbReference>
<feature type="binding site" evidence="8">
    <location>
        <position position="57"/>
    </location>
    <ligand>
        <name>GTP</name>
        <dbReference type="ChEBI" id="CHEBI:37565"/>
    </ligand>
</feature>
<feature type="domain" description="MobA-like NTP transferase" evidence="10">
    <location>
        <begin position="41"/>
        <end position="197"/>
    </location>
</feature>
<evidence type="ECO:0000256" key="1">
    <source>
        <dbReference type="ARBA" id="ARBA00022490"/>
    </source>
</evidence>
<comment type="subcellular location">
    <subcellularLocation>
        <location evidence="8">Cytoplasm</location>
    </subcellularLocation>
</comment>
<evidence type="ECO:0000259" key="10">
    <source>
        <dbReference type="Pfam" id="PF12804"/>
    </source>
</evidence>
<evidence type="ECO:0000256" key="2">
    <source>
        <dbReference type="ARBA" id="ARBA00022679"/>
    </source>
</evidence>
<sequence length="240" mass="23823">MPIATSPSAAPAAEPGSAGPAPAPDTARAPGLADPIPPTLGLVLAGGRAQRLGGGDKGFLAVGGRPILARVIARLTPCAAVILNANGDPARFAGLGLTVVADTVPGFAGPLAGVLAGLDWAAAHRADIAHVVTAPADAPFLPADLVVRLHAAARAAGTPIACAASGGRRHPVVALWPVALREALRHALVDEGLHKVGAILDRHGAATADWPAAPVDPFLNVNTSADLNEAERLAAAHPNA</sequence>
<evidence type="ECO:0000256" key="8">
    <source>
        <dbReference type="HAMAP-Rule" id="MF_00316"/>
    </source>
</evidence>
<comment type="similarity">
    <text evidence="8">Belongs to the MobA family.</text>
</comment>
<evidence type="ECO:0000256" key="5">
    <source>
        <dbReference type="ARBA" id="ARBA00022842"/>
    </source>
</evidence>